<dbReference type="GO" id="GO:0043565">
    <property type="term" value="F:sequence-specific DNA binding"/>
    <property type="evidence" value="ECO:0007669"/>
    <property type="project" value="InterPro"/>
</dbReference>
<reference evidence="5 6" key="1">
    <citation type="submission" date="2019-04" db="EMBL/GenBank/DDBJ databases">
        <title>Niastella caeni sp. nov., isolated from activated sludge.</title>
        <authorList>
            <person name="Sheng M."/>
        </authorList>
    </citation>
    <scope>NUCLEOTIDE SEQUENCE [LARGE SCALE GENOMIC DNA]</scope>
    <source>
        <strain evidence="5 6">HX-2-15</strain>
    </source>
</reference>
<dbReference type="PANTHER" id="PTHR43280">
    <property type="entry name" value="ARAC-FAMILY TRANSCRIPTIONAL REGULATOR"/>
    <property type="match status" value="1"/>
</dbReference>
<dbReference type="InterPro" id="IPR020449">
    <property type="entry name" value="Tscrpt_reg_AraC-type_HTH"/>
</dbReference>
<evidence type="ECO:0000256" key="3">
    <source>
        <dbReference type="ARBA" id="ARBA00023163"/>
    </source>
</evidence>
<keyword evidence="1" id="KW-0805">Transcription regulation</keyword>
<dbReference type="PROSITE" id="PS00041">
    <property type="entry name" value="HTH_ARAC_FAMILY_1"/>
    <property type="match status" value="1"/>
</dbReference>
<evidence type="ECO:0000313" key="6">
    <source>
        <dbReference type="Proteomes" id="UP000306918"/>
    </source>
</evidence>
<comment type="caution">
    <text evidence="5">The sequence shown here is derived from an EMBL/GenBank/DDBJ whole genome shotgun (WGS) entry which is preliminary data.</text>
</comment>
<protein>
    <submittedName>
        <fullName evidence="5">Helix-turn-helix transcriptional regulator</fullName>
    </submittedName>
</protein>
<gene>
    <name evidence="5" type="ORF">FAM09_26125</name>
</gene>
<dbReference type="EMBL" id="STFF01000010">
    <property type="protein sequence ID" value="THU32930.1"/>
    <property type="molecule type" value="Genomic_DNA"/>
</dbReference>
<dbReference type="Pfam" id="PF12833">
    <property type="entry name" value="HTH_18"/>
    <property type="match status" value="1"/>
</dbReference>
<evidence type="ECO:0000256" key="1">
    <source>
        <dbReference type="ARBA" id="ARBA00023015"/>
    </source>
</evidence>
<dbReference type="OrthoDB" id="9813413at2"/>
<feature type="domain" description="HTH araC/xylS-type" evidence="4">
    <location>
        <begin position="15"/>
        <end position="113"/>
    </location>
</feature>
<sequence length="136" mass="15989">MKKKSSADTDLKKIIKAKEIVHDEFNKPLTLAYVARKIKMDPRKLSRQFKKVHYLSFQEYYIELRASEGIILLLQNKLRINEIARATGYTTTQSFSRMFKKVTGMAPTPWQKLQLNNPRGTYPWIMKEPFISYATK</sequence>
<dbReference type="PROSITE" id="PS01124">
    <property type="entry name" value="HTH_ARAC_FAMILY_2"/>
    <property type="match status" value="1"/>
</dbReference>
<evidence type="ECO:0000259" key="4">
    <source>
        <dbReference type="PROSITE" id="PS01124"/>
    </source>
</evidence>
<dbReference type="SUPFAM" id="SSF46689">
    <property type="entry name" value="Homeodomain-like"/>
    <property type="match status" value="2"/>
</dbReference>
<accession>A0A4S8HD25</accession>
<dbReference type="InterPro" id="IPR009057">
    <property type="entry name" value="Homeodomain-like_sf"/>
</dbReference>
<dbReference type="AlphaFoldDB" id="A0A4S8HD25"/>
<dbReference type="SMART" id="SM00342">
    <property type="entry name" value="HTH_ARAC"/>
    <property type="match status" value="1"/>
</dbReference>
<dbReference type="InterPro" id="IPR018060">
    <property type="entry name" value="HTH_AraC"/>
</dbReference>
<organism evidence="5 6">
    <name type="scientific">Niastella caeni</name>
    <dbReference type="NCBI Taxonomy" id="2569763"/>
    <lineage>
        <taxon>Bacteria</taxon>
        <taxon>Pseudomonadati</taxon>
        <taxon>Bacteroidota</taxon>
        <taxon>Chitinophagia</taxon>
        <taxon>Chitinophagales</taxon>
        <taxon>Chitinophagaceae</taxon>
        <taxon>Niastella</taxon>
    </lineage>
</organism>
<proteinExistence type="predicted"/>
<dbReference type="RefSeq" id="WP_136580122.1">
    <property type="nucleotide sequence ID" value="NZ_STFF01000010.1"/>
</dbReference>
<evidence type="ECO:0000256" key="2">
    <source>
        <dbReference type="ARBA" id="ARBA00023125"/>
    </source>
</evidence>
<keyword evidence="6" id="KW-1185">Reference proteome</keyword>
<evidence type="ECO:0000313" key="5">
    <source>
        <dbReference type="EMBL" id="THU32930.1"/>
    </source>
</evidence>
<dbReference type="InterPro" id="IPR018062">
    <property type="entry name" value="HTH_AraC-typ_CS"/>
</dbReference>
<dbReference type="PANTHER" id="PTHR43280:SF28">
    <property type="entry name" value="HTH-TYPE TRANSCRIPTIONAL ACTIVATOR RHAS"/>
    <property type="match status" value="1"/>
</dbReference>
<dbReference type="Proteomes" id="UP000306918">
    <property type="component" value="Unassembled WGS sequence"/>
</dbReference>
<keyword evidence="2" id="KW-0238">DNA-binding</keyword>
<dbReference type="PRINTS" id="PR00032">
    <property type="entry name" value="HTHARAC"/>
</dbReference>
<name>A0A4S8HD25_9BACT</name>
<dbReference type="Gene3D" id="1.10.10.60">
    <property type="entry name" value="Homeodomain-like"/>
    <property type="match status" value="2"/>
</dbReference>
<keyword evidence="3" id="KW-0804">Transcription</keyword>
<dbReference type="GO" id="GO:0003700">
    <property type="term" value="F:DNA-binding transcription factor activity"/>
    <property type="evidence" value="ECO:0007669"/>
    <property type="project" value="InterPro"/>
</dbReference>